<accession>A0ABN7SJ95</accession>
<protein>
    <submittedName>
        <fullName evidence="2">Oidioi.mRNA.OKI2018_I69.chr1.g257.t1.cds</fullName>
    </submittedName>
</protein>
<keyword evidence="3" id="KW-1185">Reference proteome</keyword>
<gene>
    <name evidence="2" type="ORF">OKIOD_LOCUS9022</name>
</gene>
<dbReference type="EMBL" id="OU015566">
    <property type="protein sequence ID" value="CAG5102345.1"/>
    <property type="molecule type" value="Genomic_DNA"/>
</dbReference>
<dbReference type="InterPro" id="IPR001304">
    <property type="entry name" value="C-type_lectin-like"/>
</dbReference>
<dbReference type="PROSITE" id="PS50041">
    <property type="entry name" value="C_TYPE_LECTIN_2"/>
    <property type="match status" value="1"/>
</dbReference>
<proteinExistence type="predicted"/>
<organism evidence="2 3">
    <name type="scientific">Oikopleura dioica</name>
    <name type="common">Tunicate</name>
    <dbReference type="NCBI Taxonomy" id="34765"/>
    <lineage>
        <taxon>Eukaryota</taxon>
        <taxon>Metazoa</taxon>
        <taxon>Chordata</taxon>
        <taxon>Tunicata</taxon>
        <taxon>Appendicularia</taxon>
        <taxon>Copelata</taxon>
        <taxon>Oikopleuridae</taxon>
        <taxon>Oikopleura</taxon>
    </lineage>
</organism>
<dbReference type="Gene3D" id="3.10.100.10">
    <property type="entry name" value="Mannose-Binding Protein A, subunit A"/>
    <property type="match status" value="1"/>
</dbReference>
<dbReference type="InterPro" id="IPR016187">
    <property type="entry name" value="CTDL_fold"/>
</dbReference>
<dbReference type="CDD" id="cd00037">
    <property type="entry name" value="CLECT"/>
    <property type="match status" value="1"/>
</dbReference>
<feature type="domain" description="C-type lectin" evidence="1">
    <location>
        <begin position="26"/>
        <end position="149"/>
    </location>
</feature>
<reference evidence="2 3" key="1">
    <citation type="submission" date="2021-04" db="EMBL/GenBank/DDBJ databases">
        <authorList>
            <person name="Bliznina A."/>
        </authorList>
    </citation>
    <scope>NUCLEOTIDE SEQUENCE [LARGE SCALE GENOMIC DNA]</scope>
</reference>
<name>A0ABN7SJ95_OIKDI</name>
<sequence>MKLATSFFGLSLGCFKRSTEPIEEIEQNFTFHFVNQNLKWNDAAEYCDSDGMSLAYFNSQKDFEKYLQMSREKTPEEIQQRWIDGTSQGRESKDYKFKGAFIPPWGKYEPSGKFVNEKEECVALYTTFGWEKEVLNDMNCERQQPFACRQNFD</sequence>
<evidence type="ECO:0000259" key="1">
    <source>
        <dbReference type="PROSITE" id="PS50041"/>
    </source>
</evidence>
<dbReference type="InterPro" id="IPR016186">
    <property type="entry name" value="C-type_lectin-like/link_sf"/>
</dbReference>
<dbReference type="SMART" id="SM00034">
    <property type="entry name" value="CLECT"/>
    <property type="match status" value="1"/>
</dbReference>
<dbReference type="Proteomes" id="UP001158576">
    <property type="component" value="Chromosome 1"/>
</dbReference>
<dbReference type="Pfam" id="PF00059">
    <property type="entry name" value="Lectin_C"/>
    <property type="match status" value="1"/>
</dbReference>
<evidence type="ECO:0000313" key="2">
    <source>
        <dbReference type="EMBL" id="CAG5102345.1"/>
    </source>
</evidence>
<evidence type="ECO:0000313" key="3">
    <source>
        <dbReference type="Proteomes" id="UP001158576"/>
    </source>
</evidence>
<dbReference type="SUPFAM" id="SSF56436">
    <property type="entry name" value="C-type lectin-like"/>
    <property type="match status" value="1"/>
</dbReference>